<feature type="domain" description="MATH" evidence="1">
    <location>
        <begin position="2"/>
        <end position="137"/>
    </location>
</feature>
<organism evidence="2 3">
    <name type="scientific">Rhizophlyctis rosea</name>
    <dbReference type="NCBI Taxonomy" id="64517"/>
    <lineage>
        <taxon>Eukaryota</taxon>
        <taxon>Fungi</taxon>
        <taxon>Fungi incertae sedis</taxon>
        <taxon>Chytridiomycota</taxon>
        <taxon>Chytridiomycota incertae sedis</taxon>
        <taxon>Chytridiomycetes</taxon>
        <taxon>Rhizophlyctidales</taxon>
        <taxon>Rhizophlyctidaceae</taxon>
        <taxon>Rhizophlyctis</taxon>
    </lineage>
</organism>
<dbReference type="InterPro" id="IPR002083">
    <property type="entry name" value="MATH/TRAF_dom"/>
</dbReference>
<name>A0AAD5S4J7_9FUNG</name>
<evidence type="ECO:0000313" key="3">
    <source>
        <dbReference type="Proteomes" id="UP001212841"/>
    </source>
</evidence>
<sequence length="269" mass="29721">MCETLKWSIPNFRDDTSDFSSPPFRPSSYPWKLSLYPKGYGETLNTHMGLFLDVVKTDAGKAQGDTWSMPLGFIRLSVMKMDTDESVVTKEWNPANAEGFGHKFPHPRLWGWASMLTLGRLSEALTTDGTLNIQAEVCWQQRAELVGLLTNAKSSSPTFGDYIFSQNLADVHSRVSECEATPPQQTSSPSIDYQESFSPTAQTCRCLWLALELELKAPAMSHELEATSEGFRYSGLSQCEGSRDFSVAGCQGWEYRGCGGVEVVGGVDN</sequence>
<evidence type="ECO:0000313" key="2">
    <source>
        <dbReference type="EMBL" id="KAJ3045174.1"/>
    </source>
</evidence>
<dbReference type="Proteomes" id="UP001212841">
    <property type="component" value="Unassembled WGS sequence"/>
</dbReference>
<protein>
    <recommendedName>
        <fullName evidence="1">MATH domain-containing protein</fullName>
    </recommendedName>
</protein>
<dbReference type="CDD" id="cd00121">
    <property type="entry name" value="MATH"/>
    <property type="match status" value="1"/>
</dbReference>
<dbReference type="EMBL" id="JADGJD010001244">
    <property type="protein sequence ID" value="KAJ3045174.1"/>
    <property type="molecule type" value="Genomic_DNA"/>
</dbReference>
<reference evidence="2" key="1">
    <citation type="submission" date="2020-05" db="EMBL/GenBank/DDBJ databases">
        <title>Phylogenomic resolution of chytrid fungi.</title>
        <authorList>
            <person name="Stajich J.E."/>
            <person name="Amses K."/>
            <person name="Simmons R."/>
            <person name="Seto K."/>
            <person name="Myers J."/>
            <person name="Bonds A."/>
            <person name="Quandt C.A."/>
            <person name="Barry K."/>
            <person name="Liu P."/>
            <person name="Grigoriev I."/>
            <person name="Longcore J.E."/>
            <person name="James T.Y."/>
        </authorList>
    </citation>
    <scope>NUCLEOTIDE SEQUENCE</scope>
    <source>
        <strain evidence="2">JEL0318</strain>
    </source>
</reference>
<keyword evidence="3" id="KW-1185">Reference proteome</keyword>
<evidence type="ECO:0000259" key="1">
    <source>
        <dbReference type="PROSITE" id="PS50144"/>
    </source>
</evidence>
<dbReference type="InterPro" id="IPR008974">
    <property type="entry name" value="TRAF-like"/>
</dbReference>
<dbReference type="AlphaFoldDB" id="A0AAD5S4J7"/>
<proteinExistence type="predicted"/>
<dbReference type="Pfam" id="PF22486">
    <property type="entry name" value="MATH_2"/>
    <property type="match status" value="1"/>
</dbReference>
<dbReference type="Gene3D" id="2.60.210.10">
    <property type="entry name" value="Apoptosis, Tumor Necrosis Factor Receptor Associated Protein 2, Chain A"/>
    <property type="match status" value="1"/>
</dbReference>
<dbReference type="PROSITE" id="PS50144">
    <property type="entry name" value="MATH"/>
    <property type="match status" value="1"/>
</dbReference>
<dbReference type="SUPFAM" id="SSF49599">
    <property type="entry name" value="TRAF domain-like"/>
    <property type="match status" value="1"/>
</dbReference>
<comment type="caution">
    <text evidence="2">The sequence shown here is derived from an EMBL/GenBank/DDBJ whole genome shotgun (WGS) entry which is preliminary data.</text>
</comment>
<gene>
    <name evidence="2" type="ORF">HK097_001260</name>
</gene>
<accession>A0AAD5S4J7</accession>